<organism evidence="1 2">
    <name type="scientific">Salinigranum rubrum</name>
    <dbReference type="NCBI Taxonomy" id="755307"/>
    <lineage>
        <taxon>Archaea</taxon>
        <taxon>Methanobacteriati</taxon>
        <taxon>Methanobacteriota</taxon>
        <taxon>Stenosarchaea group</taxon>
        <taxon>Halobacteria</taxon>
        <taxon>Halobacteriales</taxon>
        <taxon>Haloferacaceae</taxon>
        <taxon>Salinigranum</taxon>
    </lineage>
</organism>
<reference evidence="1 2" key="1">
    <citation type="submission" date="2018-01" db="EMBL/GenBank/DDBJ databases">
        <title>Complete genome sequence of Salinigranum rubrum GX10T, an extremely halophilic archaeon isolated from a marine solar saltern.</title>
        <authorList>
            <person name="Han S."/>
        </authorList>
    </citation>
    <scope>NUCLEOTIDE SEQUENCE [LARGE SCALE GENOMIC DNA]</scope>
    <source>
        <strain evidence="1 2">GX10</strain>
    </source>
</reference>
<keyword evidence="2" id="KW-1185">Reference proteome</keyword>
<dbReference type="GeneID" id="35591200"/>
<dbReference type="AlphaFoldDB" id="A0A2I8VG54"/>
<dbReference type="KEGG" id="srub:C2R22_03885"/>
<protein>
    <submittedName>
        <fullName evidence="1">MarR family transcriptional regulator</fullName>
    </submittedName>
</protein>
<dbReference type="OrthoDB" id="275628at2157"/>
<accession>A0A2I8VG54</accession>
<dbReference type="EMBL" id="CP026309">
    <property type="protein sequence ID" value="AUV80902.1"/>
    <property type="molecule type" value="Genomic_DNA"/>
</dbReference>
<name>A0A2I8VG54_9EURY</name>
<evidence type="ECO:0000313" key="2">
    <source>
        <dbReference type="Proteomes" id="UP000236584"/>
    </source>
</evidence>
<gene>
    <name evidence="1" type="ORF">C2R22_03885</name>
</gene>
<dbReference type="Proteomes" id="UP000236584">
    <property type="component" value="Chromosome"/>
</dbReference>
<sequence>MSSYQMLSKMNDATADALGVLREADGHEKTGYSVDVAGPTRPSVSSRLDRLYVASRIEYVPESAALWRLVNDPREDGDG</sequence>
<evidence type="ECO:0000313" key="1">
    <source>
        <dbReference type="EMBL" id="AUV80902.1"/>
    </source>
</evidence>
<proteinExistence type="predicted"/>
<dbReference type="RefSeq" id="WP_103424589.1">
    <property type="nucleotide sequence ID" value="NZ_CP026309.1"/>
</dbReference>